<dbReference type="Proteomes" id="UP001234178">
    <property type="component" value="Unassembled WGS sequence"/>
</dbReference>
<comment type="caution">
    <text evidence="2">The sequence shown here is derived from an EMBL/GenBank/DDBJ whole genome shotgun (WGS) entry which is preliminary data.</text>
</comment>
<organism evidence="2 3">
    <name type="scientific">Daphnia magna</name>
    <dbReference type="NCBI Taxonomy" id="35525"/>
    <lineage>
        <taxon>Eukaryota</taxon>
        <taxon>Metazoa</taxon>
        <taxon>Ecdysozoa</taxon>
        <taxon>Arthropoda</taxon>
        <taxon>Crustacea</taxon>
        <taxon>Branchiopoda</taxon>
        <taxon>Diplostraca</taxon>
        <taxon>Cladocera</taxon>
        <taxon>Anomopoda</taxon>
        <taxon>Daphniidae</taxon>
        <taxon>Daphnia</taxon>
    </lineage>
</organism>
<gene>
    <name evidence="2" type="ORF">OUZ56_022553</name>
</gene>
<sequence length="216" mass="24112">MNFDPILFFTFANYVEINFKRSICSLLVVSARHISLDPFASYHISRANVKEKFNDLSLLHVRQTLESSQLTSMACRISGLSDARRLKPAETNNLLLDFFQTNFHLKEKQMIDVNGLNQSADGSATCTSDTVGIRARCHNNKKGREKGGFDIHPSFDQVVIIKVRVPKGIVRLQQQSSLPPTMGLAPDDNPPPPPPSKMIFLQPLAGTFICQSSDEH</sequence>
<protein>
    <submittedName>
        <fullName evidence="2">Uncharacterized protein</fullName>
    </submittedName>
</protein>
<dbReference type="EMBL" id="JAOYFB010000039">
    <property type="protein sequence ID" value="KAK4029574.1"/>
    <property type="molecule type" value="Genomic_DNA"/>
</dbReference>
<feature type="region of interest" description="Disordered" evidence="1">
    <location>
        <begin position="176"/>
        <end position="195"/>
    </location>
</feature>
<reference evidence="2 3" key="1">
    <citation type="journal article" date="2023" name="Nucleic Acids Res.">
        <title>The hologenome of Daphnia magna reveals possible DNA methylation and microbiome-mediated evolution of the host genome.</title>
        <authorList>
            <person name="Chaturvedi A."/>
            <person name="Li X."/>
            <person name="Dhandapani V."/>
            <person name="Marshall H."/>
            <person name="Kissane S."/>
            <person name="Cuenca-Cambronero M."/>
            <person name="Asole G."/>
            <person name="Calvet F."/>
            <person name="Ruiz-Romero M."/>
            <person name="Marangio P."/>
            <person name="Guigo R."/>
            <person name="Rago D."/>
            <person name="Mirbahai L."/>
            <person name="Eastwood N."/>
            <person name="Colbourne J.K."/>
            <person name="Zhou J."/>
            <person name="Mallon E."/>
            <person name="Orsini L."/>
        </authorList>
    </citation>
    <scope>NUCLEOTIDE SEQUENCE [LARGE SCALE GENOMIC DNA]</scope>
    <source>
        <strain evidence="2">LRV0_1</strain>
    </source>
</reference>
<evidence type="ECO:0000313" key="2">
    <source>
        <dbReference type="EMBL" id="KAK4029574.1"/>
    </source>
</evidence>
<evidence type="ECO:0000256" key="1">
    <source>
        <dbReference type="SAM" id="MobiDB-lite"/>
    </source>
</evidence>
<accession>A0ABR0AWR4</accession>
<name>A0ABR0AWR4_9CRUS</name>
<proteinExistence type="predicted"/>
<keyword evidence="3" id="KW-1185">Reference proteome</keyword>
<evidence type="ECO:0000313" key="3">
    <source>
        <dbReference type="Proteomes" id="UP001234178"/>
    </source>
</evidence>